<evidence type="ECO:0000313" key="2">
    <source>
        <dbReference type="EMBL" id="KAK8101023.1"/>
    </source>
</evidence>
<evidence type="ECO:0000313" key="3">
    <source>
        <dbReference type="Proteomes" id="UP001392437"/>
    </source>
</evidence>
<dbReference type="EMBL" id="JAQQWP010000009">
    <property type="protein sequence ID" value="KAK8101023.1"/>
    <property type="molecule type" value="Genomic_DNA"/>
</dbReference>
<accession>A0AAW0QT04</accession>
<evidence type="ECO:0000256" key="1">
    <source>
        <dbReference type="SAM" id="MobiDB-lite"/>
    </source>
</evidence>
<reference evidence="2 3" key="1">
    <citation type="submission" date="2023-01" db="EMBL/GenBank/DDBJ databases">
        <title>Analysis of 21 Apiospora genomes using comparative genomics revels a genus with tremendous synthesis potential of carbohydrate active enzymes and secondary metabolites.</title>
        <authorList>
            <person name="Sorensen T."/>
        </authorList>
    </citation>
    <scope>NUCLEOTIDE SEQUENCE [LARGE SCALE GENOMIC DNA]</scope>
    <source>
        <strain evidence="2 3">CBS 117206</strain>
    </source>
</reference>
<keyword evidence="3" id="KW-1185">Reference proteome</keyword>
<feature type="compositionally biased region" description="Acidic residues" evidence="1">
    <location>
        <begin position="33"/>
        <end position="55"/>
    </location>
</feature>
<dbReference type="AlphaFoldDB" id="A0AAW0QT04"/>
<proteinExistence type="predicted"/>
<name>A0AAW0QT04_9PEZI</name>
<gene>
    <name evidence="2" type="ORF">PG999_011397</name>
</gene>
<protein>
    <submittedName>
        <fullName evidence="2">Uncharacterized protein</fullName>
    </submittedName>
</protein>
<organism evidence="2 3">
    <name type="scientific">Apiospora kogelbergensis</name>
    <dbReference type="NCBI Taxonomy" id="1337665"/>
    <lineage>
        <taxon>Eukaryota</taxon>
        <taxon>Fungi</taxon>
        <taxon>Dikarya</taxon>
        <taxon>Ascomycota</taxon>
        <taxon>Pezizomycotina</taxon>
        <taxon>Sordariomycetes</taxon>
        <taxon>Xylariomycetidae</taxon>
        <taxon>Amphisphaeriales</taxon>
        <taxon>Apiosporaceae</taxon>
        <taxon>Apiospora</taxon>
    </lineage>
</organism>
<comment type="caution">
    <text evidence="2">The sequence shown here is derived from an EMBL/GenBank/DDBJ whole genome shotgun (WGS) entry which is preliminary data.</text>
</comment>
<dbReference type="Proteomes" id="UP001392437">
    <property type="component" value="Unassembled WGS sequence"/>
</dbReference>
<feature type="region of interest" description="Disordered" evidence="1">
    <location>
        <begin position="30"/>
        <end position="62"/>
    </location>
</feature>
<sequence length="216" mass="23758">MVLMKHLPPRAILGNTRHAASILLPIPLANREDELDGEDQPPELEPDQVDGEGEEEQPKSARYTHIKFTPLENDPIDEGRELAKSGDVKLPGHNPAPKLCVVPGPVPSPAPAPSEEQQIADLYRRGILYEVVKDEAHWAGFNFDAIHPSKPFYTIKHSAKRCKRKPGADPALLGGDYVSDEVWDLVAQLSDVDSFDLVMLREAGSELESWAGSDSN</sequence>